<dbReference type="AlphaFoldDB" id="D6TBY0"/>
<evidence type="ECO:0000313" key="2">
    <source>
        <dbReference type="Proteomes" id="UP000004508"/>
    </source>
</evidence>
<comment type="caution">
    <text evidence="1">The sequence shown here is derived from an EMBL/GenBank/DDBJ whole genome shotgun (WGS) entry which is preliminary data.</text>
</comment>
<gene>
    <name evidence="1" type="ORF">Krac_9383</name>
</gene>
<name>D6TBY0_KTERA</name>
<accession>D6TBY0</accession>
<dbReference type="STRING" id="485913.Krac_9383"/>
<reference evidence="1 2" key="1">
    <citation type="journal article" date="2011" name="Stand. Genomic Sci.">
        <title>Non-contiguous finished genome sequence and contextual data of the filamentous soil bacterium Ktedonobacter racemifer type strain (SOSP1-21).</title>
        <authorList>
            <person name="Chang Y.J."/>
            <person name="Land M."/>
            <person name="Hauser L."/>
            <person name="Chertkov O."/>
            <person name="Del Rio T.G."/>
            <person name="Nolan M."/>
            <person name="Copeland A."/>
            <person name="Tice H."/>
            <person name="Cheng J.F."/>
            <person name="Lucas S."/>
            <person name="Han C."/>
            <person name="Goodwin L."/>
            <person name="Pitluck S."/>
            <person name="Ivanova N."/>
            <person name="Ovchinikova G."/>
            <person name="Pati A."/>
            <person name="Chen A."/>
            <person name="Palaniappan K."/>
            <person name="Mavromatis K."/>
            <person name="Liolios K."/>
            <person name="Brettin T."/>
            <person name="Fiebig A."/>
            <person name="Rohde M."/>
            <person name="Abt B."/>
            <person name="Goker M."/>
            <person name="Detter J.C."/>
            <person name="Woyke T."/>
            <person name="Bristow J."/>
            <person name="Eisen J.A."/>
            <person name="Markowitz V."/>
            <person name="Hugenholtz P."/>
            <person name="Kyrpides N.C."/>
            <person name="Klenk H.P."/>
            <person name="Lapidus A."/>
        </authorList>
    </citation>
    <scope>NUCLEOTIDE SEQUENCE [LARGE SCALE GENOMIC DNA]</scope>
    <source>
        <strain evidence="2">DSM 44963</strain>
    </source>
</reference>
<evidence type="ECO:0000313" key="1">
    <source>
        <dbReference type="EMBL" id="EFH88016.1"/>
    </source>
</evidence>
<proteinExistence type="predicted"/>
<keyword evidence="2" id="KW-1185">Reference proteome</keyword>
<organism evidence="1 2">
    <name type="scientific">Ktedonobacter racemifer DSM 44963</name>
    <dbReference type="NCBI Taxonomy" id="485913"/>
    <lineage>
        <taxon>Bacteria</taxon>
        <taxon>Bacillati</taxon>
        <taxon>Chloroflexota</taxon>
        <taxon>Ktedonobacteria</taxon>
        <taxon>Ktedonobacterales</taxon>
        <taxon>Ktedonobacteraceae</taxon>
        <taxon>Ktedonobacter</taxon>
    </lineage>
</organism>
<dbReference type="RefSeq" id="WP_007903717.1">
    <property type="nucleotide sequence ID" value="NZ_ADVG01000001.1"/>
</dbReference>
<dbReference type="InParanoid" id="D6TBY0"/>
<dbReference type="EMBL" id="ADVG01000001">
    <property type="protein sequence ID" value="EFH88016.1"/>
    <property type="molecule type" value="Genomic_DNA"/>
</dbReference>
<sequence length="58" mass="6718">MTSNHHVHWAEYGTLNLESGRLSIDLRHIPLDVTAVLHAGARSGMPHVEWWMQKWETN</sequence>
<protein>
    <submittedName>
        <fullName evidence="1">Uncharacterized protein</fullName>
    </submittedName>
</protein>
<dbReference type="Proteomes" id="UP000004508">
    <property type="component" value="Unassembled WGS sequence"/>
</dbReference>